<dbReference type="FunFam" id="3.30.70.141:FF:000002">
    <property type="entry name" value="Nucleoside diphosphate kinase"/>
    <property type="match status" value="1"/>
</dbReference>
<dbReference type="Proteomes" id="UP000272464">
    <property type="component" value="Unassembled WGS sequence"/>
</dbReference>
<dbReference type="SUPFAM" id="SSF54919">
    <property type="entry name" value="Nucleoside diphosphate kinase, NDK"/>
    <property type="match status" value="1"/>
</dbReference>
<proteinExistence type="inferred from homology"/>
<evidence type="ECO:0000256" key="9">
    <source>
        <dbReference type="HAMAP-Rule" id="MF_00451"/>
    </source>
</evidence>
<dbReference type="AlphaFoldDB" id="A0A3S1D4L1"/>
<organism evidence="13 14">
    <name type="scientific">Paenibacillus zeisoli</name>
    <dbReference type="NCBI Taxonomy" id="2496267"/>
    <lineage>
        <taxon>Bacteria</taxon>
        <taxon>Bacillati</taxon>
        <taxon>Bacillota</taxon>
        <taxon>Bacilli</taxon>
        <taxon>Bacillales</taxon>
        <taxon>Paenibacillaceae</taxon>
        <taxon>Paenibacillus</taxon>
    </lineage>
</organism>
<dbReference type="EC" id="2.7.4.6" evidence="9"/>
<dbReference type="InterPro" id="IPR001564">
    <property type="entry name" value="Nucleoside_diP_kinase"/>
</dbReference>
<dbReference type="Pfam" id="PF00334">
    <property type="entry name" value="NDK"/>
    <property type="match status" value="1"/>
</dbReference>
<dbReference type="InterPro" id="IPR036850">
    <property type="entry name" value="NDK-like_dom_sf"/>
</dbReference>
<evidence type="ECO:0000256" key="7">
    <source>
        <dbReference type="ARBA" id="ARBA00024802"/>
    </source>
</evidence>
<dbReference type="PROSITE" id="PS51374">
    <property type="entry name" value="NDPK_LIKE"/>
    <property type="match status" value="1"/>
</dbReference>
<dbReference type="InterPro" id="IPR034907">
    <property type="entry name" value="NDK-like_dom"/>
</dbReference>
<evidence type="ECO:0000256" key="10">
    <source>
        <dbReference type="PROSITE-ProRule" id="PRU00706"/>
    </source>
</evidence>
<dbReference type="GO" id="GO:0006183">
    <property type="term" value="P:GTP biosynthetic process"/>
    <property type="evidence" value="ECO:0007669"/>
    <property type="project" value="UniProtKB-UniRule"/>
</dbReference>
<comment type="catalytic activity">
    <reaction evidence="9">
        <text>a ribonucleoside 5'-diphosphate + ATP = a ribonucleoside 5'-triphosphate + ADP</text>
        <dbReference type="Rhea" id="RHEA:18113"/>
        <dbReference type="ChEBI" id="CHEBI:30616"/>
        <dbReference type="ChEBI" id="CHEBI:57930"/>
        <dbReference type="ChEBI" id="CHEBI:61557"/>
        <dbReference type="ChEBI" id="CHEBI:456216"/>
        <dbReference type="EC" id="2.7.4.6"/>
    </reaction>
</comment>
<feature type="binding site" evidence="9 10">
    <location>
        <position position="87"/>
    </location>
    <ligand>
        <name>ATP</name>
        <dbReference type="ChEBI" id="CHEBI:30616"/>
    </ligand>
</feature>
<dbReference type="GO" id="GO:0005737">
    <property type="term" value="C:cytoplasm"/>
    <property type="evidence" value="ECO:0007669"/>
    <property type="project" value="UniProtKB-SubCell"/>
</dbReference>
<dbReference type="GO" id="GO:0004550">
    <property type="term" value="F:nucleoside diphosphate kinase activity"/>
    <property type="evidence" value="ECO:0007669"/>
    <property type="project" value="UniProtKB-UniRule"/>
</dbReference>
<dbReference type="SMART" id="SM00562">
    <property type="entry name" value="NDK"/>
    <property type="match status" value="1"/>
</dbReference>
<protein>
    <recommendedName>
        <fullName evidence="9">Nucleoside diphosphate kinase</fullName>
        <shortName evidence="9">NDK</shortName>
        <shortName evidence="9">NDP kinase</shortName>
        <ecNumber evidence="9">2.7.4.6</ecNumber>
    </recommendedName>
    <alternativeName>
        <fullName evidence="9">Nucleoside-2-P kinase</fullName>
    </alternativeName>
</protein>
<comment type="function">
    <text evidence="9">Major role in the synthesis of nucleoside triphosphates other than ATP. The ATP gamma phosphate is transferred to the NDP beta phosphate via a ping-pong mechanism, using a phosphorylated active-site intermediate.</text>
</comment>
<comment type="subcellular location">
    <subcellularLocation>
        <location evidence="9">Cytoplasm</location>
    </subcellularLocation>
</comment>
<keyword evidence="4 9" id="KW-0808">Transferase</keyword>
<evidence type="ECO:0000256" key="6">
    <source>
        <dbReference type="ARBA" id="ARBA00023080"/>
    </source>
</evidence>
<dbReference type="OrthoDB" id="9801161at2"/>
<feature type="binding site" evidence="9 10">
    <location>
        <position position="114"/>
    </location>
    <ligand>
        <name>ATP</name>
        <dbReference type="ChEBI" id="CHEBI:30616"/>
    </ligand>
</feature>
<feature type="active site" description="Pros-phosphohistidine intermediate" evidence="9 10">
    <location>
        <position position="117"/>
    </location>
</feature>
<keyword evidence="3 9" id="KW-0597">Phosphoprotein</keyword>
<comment type="cofactor">
    <cofactor evidence="1 9">
        <name>Mg(2+)</name>
        <dbReference type="ChEBI" id="CHEBI:18420"/>
    </cofactor>
</comment>
<sequence length="135" mass="14822">MAVTQTFVMVKPDGTKRGIVGDIMSRFEHRGFKLIHAKQLVMSSAMAEQHYSHLSAKPFFQELVDYITSGPVFAMVWEAENAVQLSRSMIGPTNPAEASPGTIRGDYGTSVEANVIHGSDCPENAEREISVFFGQ</sequence>
<gene>
    <name evidence="9" type="primary">ndk</name>
    <name evidence="13" type="ORF">EJP77_14820</name>
</gene>
<evidence type="ECO:0000313" key="14">
    <source>
        <dbReference type="Proteomes" id="UP000272464"/>
    </source>
</evidence>
<keyword evidence="9" id="KW-0460">Magnesium</keyword>
<keyword evidence="9" id="KW-0547">Nucleotide-binding</keyword>
<feature type="binding site" evidence="9 10">
    <location>
        <position position="93"/>
    </location>
    <ligand>
        <name>ATP</name>
        <dbReference type="ChEBI" id="CHEBI:30616"/>
    </ligand>
</feature>
<evidence type="ECO:0000259" key="12">
    <source>
        <dbReference type="SMART" id="SM00562"/>
    </source>
</evidence>
<keyword evidence="5 9" id="KW-0418">Kinase</keyword>
<evidence type="ECO:0000256" key="8">
    <source>
        <dbReference type="ARBA" id="ARBA00047945"/>
    </source>
</evidence>
<dbReference type="Gene3D" id="3.30.70.141">
    <property type="entry name" value="Nucleoside diphosphate kinase-like domain"/>
    <property type="match status" value="1"/>
</dbReference>
<dbReference type="NCBIfam" id="NF001908">
    <property type="entry name" value="PRK00668.1"/>
    <property type="match status" value="1"/>
</dbReference>
<dbReference type="HAMAP" id="MF_00451">
    <property type="entry name" value="NDP_kinase"/>
    <property type="match status" value="1"/>
</dbReference>
<evidence type="ECO:0000256" key="3">
    <source>
        <dbReference type="ARBA" id="ARBA00022553"/>
    </source>
</evidence>
<comment type="function">
    <text evidence="7">(Microbial infection) Catalyzes the phosphorylation of dZDP to dZTP, when the bacterium is infected by a phage that produces the substrate for the synthesis of dZTP (2- amino-2'-deoxyadenosine 5'-triphosphate), which is then used by the phage as a DNA polymerase substrate.</text>
</comment>
<evidence type="ECO:0000256" key="1">
    <source>
        <dbReference type="ARBA" id="ARBA00001946"/>
    </source>
</evidence>
<keyword evidence="14" id="KW-1185">Reference proteome</keyword>
<feature type="domain" description="Nucleoside diphosphate kinase-like" evidence="12">
    <location>
        <begin position="3"/>
        <end position="135"/>
    </location>
</feature>
<comment type="caution">
    <text evidence="13">The sequence shown here is derived from an EMBL/GenBank/DDBJ whole genome shotgun (WGS) entry which is preliminary data.</text>
</comment>
<feature type="binding site" evidence="9 10">
    <location>
        <position position="59"/>
    </location>
    <ligand>
        <name>ATP</name>
        <dbReference type="ChEBI" id="CHEBI:30616"/>
    </ligand>
</feature>
<comment type="catalytic activity">
    <reaction evidence="9">
        <text>a 2'-deoxyribonucleoside 5'-diphosphate + ATP = a 2'-deoxyribonucleoside 5'-triphosphate + ADP</text>
        <dbReference type="Rhea" id="RHEA:44640"/>
        <dbReference type="ChEBI" id="CHEBI:30616"/>
        <dbReference type="ChEBI" id="CHEBI:61560"/>
        <dbReference type="ChEBI" id="CHEBI:73316"/>
        <dbReference type="ChEBI" id="CHEBI:456216"/>
        <dbReference type="EC" id="2.7.4.6"/>
    </reaction>
</comment>
<keyword evidence="6 9" id="KW-0546">Nucleotide metabolism</keyword>
<keyword evidence="9" id="KW-0067">ATP-binding</keyword>
<evidence type="ECO:0000256" key="5">
    <source>
        <dbReference type="ARBA" id="ARBA00022777"/>
    </source>
</evidence>
<dbReference type="GO" id="GO:0005524">
    <property type="term" value="F:ATP binding"/>
    <property type="evidence" value="ECO:0007669"/>
    <property type="project" value="UniProtKB-UniRule"/>
</dbReference>
<dbReference type="CDD" id="cd04413">
    <property type="entry name" value="NDPk_I"/>
    <property type="match status" value="1"/>
</dbReference>
<accession>A0A3S1D4L1</accession>
<comment type="catalytic activity">
    <reaction evidence="8">
        <text>dZDP + ATP = dZTP + ADP</text>
        <dbReference type="Rhea" id="RHEA:67644"/>
        <dbReference type="ChEBI" id="CHEBI:30616"/>
        <dbReference type="ChEBI" id="CHEBI:172929"/>
        <dbReference type="ChEBI" id="CHEBI:172931"/>
        <dbReference type="ChEBI" id="CHEBI:456216"/>
    </reaction>
</comment>
<comment type="subunit">
    <text evidence="9">Homotetramer.</text>
</comment>
<evidence type="ECO:0000256" key="4">
    <source>
        <dbReference type="ARBA" id="ARBA00022679"/>
    </source>
</evidence>
<dbReference type="EMBL" id="RZNX01000006">
    <property type="protein sequence ID" value="RUT29639.1"/>
    <property type="molecule type" value="Genomic_DNA"/>
</dbReference>
<name>A0A3S1D4L1_9BACL</name>
<evidence type="ECO:0000313" key="13">
    <source>
        <dbReference type="EMBL" id="RUT29639.1"/>
    </source>
</evidence>
<keyword evidence="9" id="KW-0963">Cytoplasm</keyword>
<evidence type="ECO:0000256" key="2">
    <source>
        <dbReference type="ARBA" id="ARBA00008142"/>
    </source>
</evidence>
<feature type="binding site" evidence="9 10">
    <location>
        <position position="11"/>
    </location>
    <ligand>
        <name>ATP</name>
        <dbReference type="ChEBI" id="CHEBI:30616"/>
    </ligand>
</feature>
<dbReference type="RefSeq" id="WP_127200022.1">
    <property type="nucleotide sequence ID" value="NZ_RZNX01000006.1"/>
</dbReference>
<dbReference type="GO" id="GO:0006228">
    <property type="term" value="P:UTP biosynthetic process"/>
    <property type="evidence" value="ECO:0007669"/>
    <property type="project" value="UniProtKB-UniRule"/>
</dbReference>
<feature type="binding site" evidence="9 10">
    <location>
        <position position="104"/>
    </location>
    <ligand>
        <name>ATP</name>
        <dbReference type="ChEBI" id="CHEBI:30616"/>
    </ligand>
</feature>
<evidence type="ECO:0000256" key="11">
    <source>
        <dbReference type="RuleBase" id="RU004011"/>
    </source>
</evidence>
<dbReference type="PANTHER" id="PTHR11349">
    <property type="entry name" value="NUCLEOSIDE DIPHOSPHATE KINASE"/>
    <property type="match status" value="1"/>
</dbReference>
<dbReference type="GO" id="GO:0046872">
    <property type="term" value="F:metal ion binding"/>
    <property type="evidence" value="ECO:0007669"/>
    <property type="project" value="UniProtKB-KW"/>
</dbReference>
<comment type="similarity">
    <text evidence="2 9 10 11">Belongs to the NDK family.</text>
</comment>
<keyword evidence="9" id="KW-0479">Metal-binding</keyword>
<reference evidence="13 14" key="1">
    <citation type="submission" date="2018-12" db="EMBL/GenBank/DDBJ databases">
        <authorList>
            <person name="Sun L."/>
            <person name="Chen Z."/>
        </authorList>
    </citation>
    <scope>NUCLEOTIDE SEQUENCE [LARGE SCALE GENOMIC DNA]</scope>
    <source>
        <strain evidence="13 14">3-5-3</strain>
    </source>
</reference>
<dbReference type="GO" id="GO:0006241">
    <property type="term" value="P:CTP biosynthetic process"/>
    <property type="evidence" value="ECO:0007669"/>
    <property type="project" value="UniProtKB-UniRule"/>
</dbReference>
<dbReference type="PRINTS" id="PR01243">
    <property type="entry name" value="NUCDPKINASE"/>
</dbReference>